<proteinExistence type="predicted"/>
<sequence length="558" mass="60725">MSSAEPNVISPGDPGKGPMDSTMGKSHLGNVRLRHHETNEIILVPTPSKDPNDPLNWSTAYRRYVATLVSIAIFMSNFLAAGVSVAIVEIAADLLGAVGPGLSSGIAKASYLLTVSALLQGLGNLFWMPLIVKFGRRPVYIASFLMYTVTAAWAGAAKSFASSLAARALMGFASGSAETLAPLTISDIFFLHERGRIMAIYTAALGAGSSGGIILSGLITINLSWRYIYWVAVPIIGACTVLMFFTFPETEYKRAKTTDAFLPASGSDSGRSPTGDMKDVTEASYLEDQTQPPNGQLIPPKKTYRQTLSLYSGVYTKESFFKLVMRPIFLLALPPVLWATLVMSVSIGFLVAVSSNFASAFATHYGFLAYQSGLCYGAALVGALLGVFFGGTFSDKIADFFTRQNGGIREAEMRLPALVLGNITMPLALLLYGFGISKGMHWIVPTLGLGIYNFALVQATNITLVYTIDSFRPVAGEVVVTQFVFKSAFGFLLSFYLNPWIEKSGYEAAFGTMAAICFFTLAFWIVFFTWGTRIKYWSWHWGFIKRVAHWSEDREVGE</sequence>
<feature type="transmembrane region" description="Helical" evidence="6">
    <location>
        <begin position="415"/>
        <end position="436"/>
    </location>
</feature>
<feature type="transmembrane region" description="Helical" evidence="6">
    <location>
        <begin position="139"/>
        <end position="156"/>
    </location>
</feature>
<name>A0ABP0B5J5_9PEZI</name>
<organism evidence="8 9">
    <name type="scientific">Sporothrix eucalyptigena</name>
    <dbReference type="NCBI Taxonomy" id="1812306"/>
    <lineage>
        <taxon>Eukaryota</taxon>
        <taxon>Fungi</taxon>
        <taxon>Dikarya</taxon>
        <taxon>Ascomycota</taxon>
        <taxon>Pezizomycotina</taxon>
        <taxon>Sordariomycetes</taxon>
        <taxon>Sordariomycetidae</taxon>
        <taxon>Ophiostomatales</taxon>
        <taxon>Ophiostomataceae</taxon>
        <taxon>Sporothrix</taxon>
    </lineage>
</organism>
<dbReference type="PROSITE" id="PS50850">
    <property type="entry name" value="MFS"/>
    <property type="match status" value="1"/>
</dbReference>
<dbReference type="Gene3D" id="1.20.1250.20">
    <property type="entry name" value="MFS general substrate transporter like domains"/>
    <property type="match status" value="1"/>
</dbReference>
<feature type="transmembrane region" description="Helical" evidence="6">
    <location>
        <begin position="111"/>
        <end position="132"/>
    </location>
</feature>
<feature type="transmembrane region" description="Helical" evidence="6">
    <location>
        <begin position="198"/>
        <end position="221"/>
    </location>
</feature>
<accession>A0ABP0B5J5</accession>
<dbReference type="EMBL" id="CAWUHD010000015">
    <property type="protein sequence ID" value="CAK7214742.1"/>
    <property type="molecule type" value="Genomic_DNA"/>
</dbReference>
<protein>
    <recommendedName>
        <fullName evidence="7">Major facilitator superfamily (MFS) profile domain-containing protein</fullName>
    </recommendedName>
</protein>
<comment type="caution">
    <text evidence="8">The sequence shown here is derived from an EMBL/GenBank/DDBJ whole genome shotgun (WGS) entry which is preliminary data.</text>
</comment>
<comment type="subcellular location">
    <subcellularLocation>
        <location evidence="1">Membrane</location>
        <topology evidence="1">Multi-pass membrane protein</topology>
    </subcellularLocation>
</comment>
<feature type="transmembrane region" description="Helical" evidence="6">
    <location>
        <begin position="509"/>
        <end position="530"/>
    </location>
</feature>
<dbReference type="InterPro" id="IPR036259">
    <property type="entry name" value="MFS_trans_sf"/>
</dbReference>
<feature type="transmembrane region" description="Helical" evidence="6">
    <location>
        <begin position="373"/>
        <end position="394"/>
    </location>
</feature>
<dbReference type="InterPro" id="IPR020846">
    <property type="entry name" value="MFS_dom"/>
</dbReference>
<evidence type="ECO:0000256" key="2">
    <source>
        <dbReference type="ARBA" id="ARBA00022692"/>
    </source>
</evidence>
<evidence type="ECO:0000313" key="9">
    <source>
        <dbReference type="Proteomes" id="UP001642482"/>
    </source>
</evidence>
<evidence type="ECO:0000256" key="1">
    <source>
        <dbReference type="ARBA" id="ARBA00004141"/>
    </source>
</evidence>
<dbReference type="InterPro" id="IPR011701">
    <property type="entry name" value="MFS"/>
</dbReference>
<feature type="transmembrane region" description="Helical" evidence="6">
    <location>
        <begin position="168"/>
        <end position="191"/>
    </location>
</feature>
<evidence type="ECO:0000313" key="8">
    <source>
        <dbReference type="EMBL" id="CAK7214742.1"/>
    </source>
</evidence>
<dbReference type="PANTHER" id="PTHR23502:SF34">
    <property type="entry name" value="PROTEIN HOL1"/>
    <property type="match status" value="1"/>
</dbReference>
<keyword evidence="2 6" id="KW-0812">Transmembrane</keyword>
<dbReference type="PANTHER" id="PTHR23502">
    <property type="entry name" value="MAJOR FACILITATOR SUPERFAMILY"/>
    <property type="match status" value="1"/>
</dbReference>
<reference evidence="8 9" key="1">
    <citation type="submission" date="2024-01" db="EMBL/GenBank/DDBJ databases">
        <authorList>
            <person name="Allen C."/>
            <person name="Tagirdzhanova G."/>
        </authorList>
    </citation>
    <scope>NUCLEOTIDE SEQUENCE [LARGE SCALE GENOMIC DNA]</scope>
</reference>
<gene>
    <name evidence="8" type="ORF">SEUCBS140593_002293</name>
</gene>
<feature type="transmembrane region" description="Helical" evidence="6">
    <location>
        <begin position="227"/>
        <end position="247"/>
    </location>
</feature>
<feature type="transmembrane region" description="Helical" evidence="6">
    <location>
        <begin position="478"/>
        <end position="497"/>
    </location>
</feature>
<keyword evidence="9" id="KW-1185">Reference proteome</keyword>
<keyword evidence="3 6" id="KW-1133">Transmembrane helix</keyword>
<evidence type="ECO:0000256" key="5">
    <source>
        <dbReference type="SAM" id="MobiDB-lite"/>
    </source>
</evidence>
<feature type="transmembrane region" description="Helical" evidence="6">
    <location>
        <begin position="442"/>
        <end position="466"/>
    </location>
</feature>
<evidence type="ECO:0000256" key="4">
    <source>
        <dbReference type="ARBA" id="ARBA00023136"/>
    </source>
</evidence>
<evidence type="ECO:0000256" key="3">
    <source>
        <dbReference type="ARBA" id="ARBA00022989"/>
    </source>
</evidence>
<feature type="domain" description="Major facilitator superfamily (MFS) profile" evidence="7">
    <location>
        <begin position="65"/>
        <end position="532"/>
    </location>
</feature>
<dbReference type="SUPFAM" id="SSF103473">
    <property type="entry name" value="MFS general substrate transporter"/>
    <property type="match status" value="1"/>
</dbReference>
<evidence type="ECO:0000259" key="7">
    <source>
        <dbReference type="PROSITE" id="PS50850"/>
    </source>
</evidence>
<keyword evidence="4 6" id="KW-0472">Membrane</keyword>
<evidence type="ECO:0000256" key="6">
    <source>
        <dbReference type="SAM" id="Phobius"/>
    </source>
</evidence>
<feature type="transmembrane region" description="Helical" evidence="6">
    <location>
        <begin position="328"/>
        <end position="353"/>
    </location>
</feature>
<dbReference type="Pfam" id="PF07690">
    <property type="entry name" value="MFS_1"/>
    <property type="match status" value="1"/>
</dbReference>
<feature type="transmembrane region" description="Helical" evidence="6">
    <location>
        <begin position="64"/>
        <end position="91"/>
    </location>
</feature>
<feature type="region of interest" description="Disordered" evidence="5">
    <location>
        <begin position="1"/>
        <end position="26"/>
    </location>
</feature>
<dbReference type="Proteomes" id="UP001642482">
    <property type="component" value="Unassembled WGS sequence"/>
</dbReference>